<evidence type="ECO:0000259" key="1">
    <source>
        <dbReference type="SMART" id="SM00256"/>
    </source>
</evidence>
<name>A0A2P5FJ58_TREOI</name>
<proteinExistence type="predicted"/>
<dbReference type="STRING" id="63057.A0A2P5FJ58"/>
<dbReference type="OrthoDB" id="5314306at2759"/>
<dbReference type="PANTHER" id="PTHR31672:SF10">
    <property type="entry name" value="F-BOX DOMAIN-CONTAINING PROTEIN"/>
    <property type="match status" value="1"/>
</dbReference>
<dbReference type="InterPro" id="IPR006527">
    <property type="entry name" value="F-box-assoc_dom_typ1"/>
</dbReference>
<dbReference type="InParanoid" id="A0A2P5FJ58"/>
<dbReference type="InterPro" id="IPR036047">
    <property type="entry name" value="F-box-like_dom_sf"/>
</dbReference>
<feature type="domain" description="F-box" evidence="1">
    <location>
        <begin position="18"/>
        <end position="57"/>
    </location>
</feature>
<dbReference type="Pfam" id="PF00646">
    <property type="entry name" value="F-box"/>
    <property type="match status" value="1"/>
</dbReference>
<dbReference type="NCBIfam" id="TIGR01640">
    <property type="entry name" value="F_box_assoc_1"/>
    <property type="match status" value="1"/>
</dbReference>
<evidence type="ECO:0000313" key="2">
    <source>
        <dbReference type="EMBL" id="PON97819.1"/>
    </source>
</evidence>
<protein>
    <submittedName>
        <fullName evidence="2">F-box domain containing protein</fullName>
    </submittedName>
</protein>
<evidence type="ECO:0000313" key="3">
    <source>
        <dbReference type="Proteomes" id="UP000237000"/>
    </source>
</evidence>
<dbReference type="PANTHER" id="PTHR31672">
    <property type="entry name" value="BNACNNG10540D PROTEIN"/>
    <property type="match status" value="1"/>
</dbReference>
<keyword evidence="3" id="KW-1185">Reference proteome</keyword>
<sequence>MSSLNEEDGADRTASDYLPWDVVSEILVKSPVRSLIRFKRVCKQWNSTLNKYVYFVHRGNHSTGDNFTQLEHRIVERKFHALRKVGSHNGIVCFLGYDSSMSTIILWNPSLQQSIDVGVWRAGTPEYYDSHPKHVCFGFGYDSRSEDYRVVKLLYKESEQTTSCRVKLYSLRRNWWETINIHYTRLPCKIREFGWLSQTLEAGRRVHWLANCENSNGEGFRRILSFDVRGKVFGQIALPRGDRDYRECNHQRVELASFVLDHRDRKGLLTLFEYDDEEDCNNGSRFRCYAWVMKKYGSVDSWTKLELNISLSKQFMVVGFLSESVLLIRVTGEGMIWYDTNTQRKECLAIDDDTKILSYVGCYMESVFSLKRSPRGG</sequence>
<dbReference type="Proteomes" id="UP000237000">
    <property type="component" value="Unassembled WGS sequence"/>
</dbReference>
<dbReference type="SMART" id="SM00256">
    <property type="entry name" value="FBOX"/>
    <property type="match status" value="1"/>
</dbReference>
<dbReference type="InterPro" id="IPR017451">
    <property type="entry name" value="F-box-assoc_interact_dom"/>
</dbReference>
<dbReference type="Gene3D" id="1.20.1280.50">
    <property type="match status" value="1"/>
</dbReference>
<comment type="caution">
    <text evidence="2">The sequence shown here is derived from an EMBL/GenBank/DDBJ whole genome shotgun (WGS) entry which is preliminary data.</text>
</comment>
<gene>
    <name evidence="2" type="ORF">TorRG33x02_064090</name>
</gene>
<dbReference type="AlphaFoldDB" id="A0A2P5FJ58"/>
<dbReference type="InterPro" id="IPR050796">
    <property type="entry name" value="SCF_F-box_component"/>
</dbReference>
<accession>A0A2P5FJ58</accession>
<dbReference type="EMBL" id="JXTC01000029">
    <property type="protein sequence ID" value="PON97819.1"/>
    <property type="molecule type" value="Genomic_DNA"/>
</dbReference>
<dbReference type="CDD" id="cd22157">
    <property type="entry name" value="F-box_AtFBW1-like"/>
    <property type="match status" value="1"/>
</dbReference>
<dbReference type="InterPro" id="IPR001810">
    <property type="entry name" value="F-box_dom"/>
</dbReference>
<organism evidence="2 3">
    <name type="scientific">Trema orientale</name>
    <name type="common">Charcoal tree</name>
    <name type="synonym">Celtis orientalis</name>
    <dbReference type="NCBI Taxonomy" id="63057"/>
    <lineage>
        <taxon>Eukaryota</taxon>
        <taxon>Viridiplantae</taxon>
        <taxon>Streptophyta</taxon>
        <taxon>Embryophyta</taxon>
        <taxon>Tracheophyta</taxon>
        <taxon>Spermatophyta</taxon>
        <taxon>Magnoliopsida</taxon>
        <taxon>eudicotyledons</taxon>
        <taxon>Gunneridae</taxon>
        <taxon>Pentapetalae</taxon>
        <taxon>rosids</taxon>
        <taxon>fabids</taxon>
        <taxon>Rosales</taxon>
        <taxon>Cannabaceae</taxon>
        <taxon>Trema</taxon>
    </lineage>
</organism>
<dbReference type="Pfam" id="PF07734">
    <property type="entry name" value="FBA_1"/>
    <property type="match status" value="1"/>
</dbReference>
<dbReference type="SUPFAM" id="SSF81383">
    <property type="entry name" value="F-box domain"/>
    <property type="match status" value="1"/>
</dbReference>
<reference evidence="3" key="1">
    <citation type="submission" date="2016-06" db="EMBL/GenBank/DDBJ databases">
        <title>Parallel loss of symbiosis genes in relatives of nitrogen-fixing non-legume Parasponia.</title>
        <authorList>
            <person name="Van Velzen R."/>
            <person name="Holmer R."/>
            <person name="Bu F."/>
            <person name="Rutten L."/>
            <person name="Van Zeijl A."/>
            <person name="Liu W."/>
            <person name="Santuari L."/>
            <person name="Cao Q."/>
            <person name="Sharma T."/>
            <person name="Shen D."/>
            <person name="Roswanjaya Y."/>
            <person name="Wardhani T."/>
            <person name="Kalhor M.S."/>
            <person name="Jansen J."/>
            <person name="Van den Hoogen J."/>
            <person name="Gungor B."/>
            <person name="Hartog M."/>
            <person name="Hontelez J."/>
            <person name="Verver J."/>
            <person name="Yang W.-C."/>
            <person name="Schijlen E."/>
            <person name="Repin R."/>
            <person name="Schilthuizen M."/>
            <person name="Schranz E."/>
            <person name="Heidstra R."/>
            <person name="Miyata K."/>
            <person name="Fedorova E."/>
            <person name="Kohlen W."/>
            <person name="Bisseling T."/>
            <person name="Smit S."/>
            <person name="Geurts R."/>
        </authorList>
    </citation>
    <scope>NUCLEOTIDE SEQUENCE [LARGE SCALE GENOMIC DNA]</scope>
    <source>
        <strain evidence="3">cv. RG33-2</strain>
    </source>
</reference>